<keyword evidence="3" id="KW-0820">tRNA-binding</keyword>
<evidence type="ECO:0000313" key="12">
    <source>
        <dbReference type="Proteomes" id="UP000177416"/>
    </source>
</evidence>
<evidence type="ECO:0000313" key="11">
    <source>
        <dbReference type="EMBL" id="OGG12479.1"/>
    </source>
</evidence>
<dbReference type="Proteomes" id="UP000177416">
    <property type="component" value="Unassembled WGS sequence"/>
</dbReference>
<keyword evidence="6" id="KW-0067">ATP-binding</keyword>
<dbReference type="Pfam" id="PF01411">
    <property type="entry name" value="tRNA-synt_2c"/>
    <property type="match status" value="1"/>
</dbReference>
<feature type="domain" description="Alanyl-transfer RNA synthetases family profile" evidence="10">
    <location>
        <begin position="1"/>
        <end position="506"/>
    </location>
</feature>
<dbReference type="Pfam" id="PF07973">
    <property type="entry name" value="tRNA_SAD"/>
    <property type="match status" value="1"/>
</dbReference>
<organism evidence="11 12">
    <name type="scientific">Candidatus Gottesmanbacteria bacterium RIFCSPHIGHO2_01_FULL_46_14</name>
    <dbReference type="NCBI Taxonomy" id="1798380"/>
    <lineage>
        <taxon>Bacteria</taxon>
        <taxon>Candidatus Gottesmaniibacteriota</taxon>
    </lineage>
</organism>
<dbReference type="PANTHER" id="PTHR11777">
    <property type="entry name" value="ALANYL-TRNA SYNTHETASE"/>
    <property type="match status" value="1"/>
</dbReference>
<keyword evidence="5" id="KW-0547">Nucleotide-binding</keyword>
<dbReference type="PANTHER" id="PTHR11777:SF9">
    <property type="entry name" value="ALANINE--TRNA LIGASE, CYTOPLASMIC"/>
    <property type="match status" value="1"/>
</dbReference>
<evidence type="ECO:0000256" key="2">
    <source>
        <dbReference type="ARBA" id="ARBA00013168"/>
    </source>
</evidence>
<comment type="caution">
    <text evidence="11">The sequence shown here is derived from an EMBL/GenBank/DDBJ whole genome shotgun (WGS) entry which is preliminary data.</text>
</comment>
<dbReference type="SUPFAM" id="SSF55186">
    <property type="entry name" value="ThrRS/AlaRS common domain"/>
    <property type="match status" value="1"/>
</dbReference>
<dbReference type="InterPro" id="IPR018164">
    <property type="entry name" value="Ala-tRNA-synth_IIc_N"/>
</dbReference>
<sequence length="506" mass="57147">MQDIEEVGNNRHTTFFEMLGNWSLGDYFKKEQLSWIWEFLTKELHLAKDRLCVSVLEGDHESVAIWKQLGIPQEKIYSYDVSKNWWSRAGVPDKMPPGEPGGPDSEVFFEFTQVPHDLKFGKVCHPNCDCGRFMEIANSVFMQYRKKKDGTLEELPNKNVDFGGGLERMTAATNNDPDVFQTDLFAGLVSSAGDIRARRIVADHIKAAVMMMADGVLPSNKLQGYVLRRLIRRAILYARPLGLSVEKLVVPAAEIYKDAYPAVLQQSHEIKLLVVEETLRFGRTLERGLKEVEKSDIIDGKTAFYLYESFGFPWEMTEELAREKGQIVDREGFEQEFREHQRKSRTAAAGMFKGGLADHSEEVIKLHTATHLLHQALRTILGSHVSQKGSNITAERLRFDFSHPTKVTDDELKRISDLVNQKIREDLPVTFNIMDKDEAIANGALAFFGERYGDKVKVYSIGDFSKEICGGPHVDKTGVLGSFTITKEESLGAGIRRIYATLSSSL</sequence>
<keyword evidence="4" id="KW-0436">Ligase</keyword>
<name>A0A1F5ZJ10_9BACT</name>
<dbReference type="PROSITE" id="PS50860">
    <property type="entry name" value="AA_TRNA_LIGASE_II_ALA"/>
    <property type="match status" value="1"/>
</dbReference>
<dbReference type="InterPro" id="IPR018163">
    <property type="entry name" value="Thr/Ala-tRNA-synth_IIc_edit"/>
</dbReference>
<keyword evidence="8" id="KW-0648">Protein biosynthesis</keyword>
<dbReference type="InterPro" id="IPR045864">
    <property type="entry name" value="aa-tRNA-synth_II/BPL/LPL"/>
</dbReference>
<dbReference type="SMART" id="SM00863">
    <property type="entry name" value="tRNA_SAD"/>
    <property type="match status" value="1"/>
</dbReference>
<dbReference type="InterPro" id="IPR018162">
    <property type="entry name" value="Ala-tRNA-ligase_IIc_anticod-bd"/>
</dbReference>
<dbReference type="GO" id="GO:0005524">
    <property type="term" value="F:ATP binding"/>
    <property type="evidence" value="ECO:0007669"/>
    <property type="project" value="UniProtKB-KW"/>
</dbReference>
<dbReference type="InterPro" id="IPR002318">
    <property type="entry name" value="Ala-tRNA-lgiase_IIc"/>
</dbReference>
<gene>
    <name evidence="11" type="ORF">A2875_04735</name>
</gene>
<evidence type="ECO:0000259" key="10">
    <source>
        <dbReference type="PROSITE" id="PS50860"/>
    </source>
</evidence>
<protein>
    <recommendedName>
        <fullName evidence="2">alanine--tRNA ligase</fullName>
        <ecNumber evidence="2">6.1.1.7</ecNumber>
    </recommendedName>
</protein>
<dbReference type="GO" id="GO:0002161">
    <property type="term" value="F:aminoacyl-tRNA deacylase activity"/>
    <property type="evidence" value="ECO:0007669"/>
    <property type="project" value="TreeGrafter"/>
</dbReference>
<dbReference type="GO" id="GO:0006419">
    <property type="term" value="P:alanyl-tRNA aminoacylation"/>
    <property type="evidence" value="ECO:0007669"/>
    <property type="project" value="InterPro"/>
</dbReference>
<dbReference type="InterPro" id="IPR018165">
    <property type="entry name" value="Ala-tRNA-synth_IIc_core"/>
</dbReference>
<dbReference type="EMBL" id="MFJJ01000060">
    <property type="protein sequence ID" value="OGG12479.1"/>
    <property type="molecule type" value="Genomic_DNA"/>
</dbReference>
<keyword evidence="7" id="KW-0694">RNA-binding</keyword>
<keyword evidence="9" id="KW-0030">Aminoacyl-tRNA synthetase</keyword>
<dbReference type="EC" id="6.1.1.7" evidence="2"/>
<accession>A0A1F5ZJ10</accession>
<evidence type="ECO:0000256" key="1">
    <source>
        <dbReference type="ARBA" id="ARBA00008226"/>
    </source>
</evidence>
<dbReference type="AlphaFoldDB" id="A0A1F5ZJ10"/>
<dbReference type="GO" id="GO:0005829">
    <property type="term" value="C:cytosol"/>
    <property type="evidence" value="ECO:0007669"/>
    <property type="project" value="TreeGrafter"/>
</dbReference>
<dbReference type="InterPro" id="IPR050058">
    <property type="entry name" value="Ala-tRNA_ligase"/>
</dbReference>
<dbReference type="GO" id="GO:0004813">
    <property type="term" value="F:alanine-tRNA ligase activity"/>
    <property type="evidence" value="ECO:0007669"/>
    <property type="project" value="UniProtKB-EC"/>
</dbReference>
<comment type="similarity">
    <text evidence="1">Belongs to the class-II aminoacyl-tRNA synthetase family.</text>
</comment>
<dbReference type="PRINTS" id="PR00980">
    <property type="entry name" value="TRNASYNTHALA"/>
</dbReference>
<dbReference type="InterPro" id="IPR012947">
    <property type="entry name" value="tRNA_SAD"/>
</dbReference>
<dbReference type="GO" id="GO:0000049">
    <property type="term" value="F:tRNA binding"/>
    <property type="evidence" value="ECO:0007669"/>
    <property type="project" value="UniProtKB-KW"/>
</dbReference>
<dbReference type="NCBIfam" id="NF002436">
    <property type="entry name" value="PRK01584.1"/>
    <property type="match status" value="1"/>
</dbReference>
<evidence type="ECO:0000256" key="9">
    <source>
        <dbReference type="ARBA" id="ARBA00023146"/>
    </source>
</evidence>
<dbReference type="SUPFAM" id="SSF55681">
    <property type="entry name" value="Class II aaRS and biotin synthetases"/>
    <property type="match status" value="1"/>
</dbReference>
<dbReference type="Gene3D" id="3.30.980.10">
    <property type="entry name" value="Threonyl-trna Synthetase, Chain A, domain 2"/>
    <property type="match status" value="1"/>
</dbReference>
<evidence type="ECO:0000256" key="4">
    <source>
        <dbReference type="ARBA" id="ARBA00022598"/>
    </source>
</evidence>
<dbReference type="Gene3D" id="3.30.54.20">
    <property type="match status" value="1"/>
</dbReference>
<evidence type="ECO:0000256" key="6">
    <source>
        <dbReference type="ARBA" id="ARBA00022840"/>
    </source>
</evidence>
<evidence type="ECO:0000256" key="8">
    <source>
        <dbReference type="ARBA" id="ARBA00022917"/>
    </source>
</evidence>
<dbReference type="FunFam" id="3.30.980.10:FF:000004">
    <property type="entry name" value="Alanine--tRNA ligase, cytoplasmic"/>
    <property type="match status" value="1"/>
</dbReference>
<dbReference type="SUPFAM" id="SSF101353">
    <property type="entry name" value="Putative anticodon-binding domain of alanyl-tRNA synthetase (AlaRS)"/>
    <property type="match status" value="1"/>
</dbReference>
<dbReference type="Gene3D" id="3.30.930.10">
    <property type="entry name" value="Bira Bifunctional Protein, Domain 2"/>
    <property type="match status" value="1"/>
</dbReference>
<reference evidence="11 12" key="1">
    <citation type="journal article" date="2016" name="Nat. Commun.">
        <title>Thousands of microbial genomes shed light on interconnected biogeochemical processes in an aquifer system.</title>
        <authorList>
            <person name="Anantharaman K."/>
            <person name="Brown C.T."/>
            <person name="Hug L.A."/>
            <person name="Sharon I."/>
            <person name="Castelle C.J."/>
            <person name="Probst A.J."/>
            <person name="Thomas B.C."/>
            <person name="Singh A."/>
            <person name="Wilkins M.J."/>
            <person name="Karaoz U."/>
            <person name="Brodie E.L."/>
            <person name="Williams K.H."/>
            <person name="Hubbard S.S."/>
            <person name="Banfield J.F."/>
        </authorList>
    </citation>
    <scope>NUCLEOTIDE SEQUENCE [LARGE SCALE GENOMIC DNA]</scope>
</reference>
<evidence type="ECO:0000256" key="5">
    <source>
        <dbReference type="ARBA" id="ARBA00022741"/>
    </source>
</evidence>
<evidence type="ECO:0000256" key="7">
    <source>
        <dbReference type="ARBA" id="ARBA00022884"/>
    </source>
</evidence>
<proteinExistence type="inferred from homology"/>
<evidence type="ECO:0000256" key="3">
    <source>
        <dbReference type="ARBA" id="ARBA00022555"/>
    </source>
</evidence>